<dbReference type="InterPro" id="IPR028082">
    <property type="entry name" value="Peripla_BP_I"/>
</dbReference>
<dbReference type="GO" id="GO:0003700">
    <property type="term" value="F:DNA-binding transcription factor activity"/>
    <property type="evidence" value="ECO:0007669"/>
    <property type="project" value="TreeGrafter"/>
</dbReference>
<dbReference type="Gene3D" id="3.40.50.2300">
    <property type="match status" value="2"/>
</dbReference>
<dbReference type="Proteomes" id="UP000461443">
    <property type="component" value="Unassembled WGS sequence"/>
</dbReference>
<proteinExistence type="predicted"/>
<keyword evidence="6" id="KW-1185">Reference proteome</keyword>
<dbReference type="Pfam" id="PF00532">
    <property type="entry name" value="Peripla_BP_1"/>
    <property type="match status" value="1"/>
</dbReference>
<protein>
    <recommendedName>
        <fullName evidence="4">Periplasmic binding protein/LacI sugar binding domain-containing protein</fullName>
    </recommendedName>
</protein>
<dbReference type="PANTHER" id="PTHR30146:SF109">
    <property type="entry name" value="HTH-TYPE TRANSCRIPTIONAL REGULATOR GALS"/>
    <property type="match status" value="1"/>
</dbReference>
<evidence type="ECO:0000313" key="5">
    <source>
        <dbReference type="EMBL" id="NDL63282.1"/>
    </source>
</evidence>
<dbReference type="GO" id="GO:0000976">
    <property type="term" value="F:transcription cis-regulatory region binding"/>
    <property type="evidence" value="ECO:0007669"/>
    <property type="project" value="TreeGrafter"/>
</dbReference>
<keyword evidence="2" id="KW-0238">DNA-binding</keyword>
<evidence type="ECO:0000313" key="6">
    <source>
        <dbReference type="Proteomes" id="UP000461443"/>
    </source>
</evidence>
<keyword evidence="3" id="KW-0804">Transcription</keyword>
<evidence type="ECO:0000256" key="1">
    <source>
        <dbReference type="ARBA" id="ARBA00023015"/>
    </source>
</evidence>
<dbReference type="PANTHER" id="PTHR30146">
    <property type="entry name" value="LACI-RELATED TRANSCRIPTIONAL REPRESSOR"/>
    <property type="match status" value="1"/>
</dbReference>
<feature type="domain" description="Periplasmic binding protein/LacI sugar binding" evidence="4">
    <location>
        <begin position="8"/>
        <end position="184"/>
    </location>
</feature>
<name>A0A845SIU8_9GAMM</name>
<dbReference type="SUPFAM" id="SSF53822">
    <property type="entry name" value="Periplasmic binding protein-like I"/>
    <property type="match status" value="1"/>
</dbReference>
<evidence type="ECO:0000256" key="2">
    <source>
        <dbReference type="ARBA" id="ARBA00023125"/>
    </source>
</evidence>
<comment type="caution">
    <text evidence="5">The sequence shown here is derived from an EMBL/GenBank/DDBJ whole genome shotgun (WGS) entry which is preliminary data.</text>
</comment>
<dbReference type="AlphaFoldDB" id="A0A845SIU8"/>
<dbReference type="InterPro" id="IPR001761">
    <property type="entry name" value="Peripla_BP/Lac1_sug-bd_dom"/>
</dbReference>
<evidence type="ECO:0000259" key="4">
    <source>
        <dbReference type="Pfam" id="PF00532"/>
    </source>
</evidence>
<accession>A0A845SIU8</accession>
<reference evidence="5 6" key="1">
    <citation type="submission" date="2019-12" db="EMBL/GenBank/DDBJ databases">
        <authorList>
            <person name="Lee S.D."/>
        </authorList>
    </citation>
    <scope>NUCLEOTIDE SEQUENCE [LARGE SCALE GENOMIC DNA]</scope>
    <source>
        <strain evidence="5 6">SAP-6</strain>
    </source>
</reference>
<sequence>MLVKHIHLPFLALGRSELAQQYAWFDFDNHAGSRLAVARLAALGHRRIAWLGSSNRQTYVKQRPRGYLDGMAQAALPVPQAYCLEAEANRRDGFLATQRLLALPSPPTAIITDCNMHGEGAANALQQAGLLDRISLIAYDGLPADSLVTRNVTPILQATRAEVGKQIAAMTCALIEGEPVDNLQVLWQPTLGEGDTARAPYGDE</sequence>
<evidence type="ECO:0000256" key="3">
    <source>
        <dbReference type="ARBA" id="ARBA00023163"/>
    </source>
</evidence>
<reference evidence="5 6" key="2">
    <citation type="submission" date="2020-02" db="EMBL/GenBank/DDBJ databases">
        <title>The new genus of Enterobacteriales.</title>
        <authorList>
            <person name="Kim I.S."/>
        </authorList>
    </citation>
    <scope>NUCLEOTIDE SEQUENCE [LARGE SCALE GENOMIC DNA]</scope>
    <source>
        <strain evidence="5 6">SAP-6</strain>
    </source>
</reference>
<keyword evidence="1" id="KW-0805">Transcription regulation</keyword>
<gene>
    <name evidence="5" type="ORF">GRH90_11060</name>
</gene>
<dbReference type="EMBL" id="WUBS01000007">
    <property type="protein sequence ID" value="NDL63282.1"/>
    <property type="molecule type" value="Genomic_DNA"/>
</dbReference>
<organism evidence="5 6">
    <name type="scientific">Acerihabitans arboris</name>
    <dbReference type="NCBI Taxonomy" id="2691583"/>
    <lineage>
        <taxon>Bacteria</taxon>
        <taxon>Pseudomonadati</taxon>
        <taxon>Pseudomonadota</taxon>
        <taxon>Gammaproteobacteria</taxon>
        <taxon>Enterobacterales</taxon>
        <taxon>Pectobacteriaceae</taxon>
        <taxon>Acerihabitans</taxon>
    </lineage>
</organism>